<feature type="domain" description="RRM" evidence="12">
    <location>
        <begin position="294"/>
        <end position="374"/>
    </location>
</feature>
<evidence type="ECO:0000256" key="8">
    <source>
        <dbReference type="PROSITE-ProRule" id="PRU00176"/>
    </source>
</evidence>
<evidence type="ECO:0000256" key="9">
    <source>
        <dbReference type="PROSITE-ProRule" id="PRU00322"/>
    </source>
</evidence>
<feature type="region of interest" description="Disordered" evidence="11">
    <location>
        <begin position="190"/>
        <end position="295"/>
    </location>
</feature>
<feature type="compositionally biased region" description="Basic and acidic residues" evidence="11">
    <location>
        <begin position="208"/>
        <end position="226"/>
    </location>
</feature>
<dbReference type="EMBL" id="JAHRHJ020000009">
    <property type="protein sequence ID" value="KAH9303209.1"/>
    <property type="molecule type" value="Genomic_DNA"/>
</dbReference>
<dbReference type="CDD" id="cd16166">
    <property type="entry name" value="OCRE_SUA_like"/>
    <property type="match status" value="1"/>
</dbReference>
<evidence type="ECO:0000256" key="2">
    <source>
        <dbReference type="ARBA" id="ARBA00022723"/>
    </source>
</evidence>
<dbReference type="InterPro" id="IPR036443">
    <property type="entry name" value="Znf_RanBP2_sf"/>
</dbReference>
<dbReference type="OMA" id="WKQRQHE"/>
<evidence type="ECO:0000313" key="15">
    <source>
        <dbReference type="EMBL" id="KAH9303209.1"/>
    </source>
</evidence>
<feature type="region of interest" description="Disordered" evidence="11">
    <location>
        <begin position="966"/>
        <end position="1006"/>
    </location>
</feature>
<feature type="region of interest" description="Disordered" evidence="11">
    <location>
        <begin position="1095"/>
        <end position="1121"/>
    </location>
</feature>
<keyword evidence="16" id="KW-1185">Reference proteome</keyword>
<feature type="compositionally biased region" description="Basic and acidic residues" evidence="11">
    <location>
        <begin position="260"/>
        <end position="287"/>
    </location>
</feature>
<feature type="domain" description="G-patch" evidence="13">
    <location>
        <begin position="1062"/>
        <end position="1108"/>
    </location>
</feature>
<feature type="domain" description="RanBP2-type" evidence="14">
    <location>
        <begin position="398"/>
        <end position="432"/>
    </location>
</feature>
<evidence type="ECO:0000256" key="4">
    <source>
        <dbReference type="ARBA" id="ARBA00022771"/>
    </source>
</evidence>
<comment type="caution">
    <text evidence="15">The sequence shown here is derived from an EMBL/GenBank/DDBJ whole genome shotgun (WGS) entry which is preliminary data.</text>
</comment>
<sequence>ALEGYNAVRDPDFRVGRPFGRGFVDEGLPRDVLYSRTATERELLLERERLPHTSVHGIWPQARRNLDEEISLIREAQRHPRAGYIDSLHNIDRFPEIDNFRGIDDYSDSDRFRGYAFERIERFGGHNREIYNRDDFDHRSRILQPNRENSHERDYDLSRHADYELSRHADHERYADHDFSRPADYELSRHTDYYSGNDKRRRDHAWHKRESEREKRGKSRDHDRSNDKRRREHSRSYSHDDRSRSRSQSPRGRSHKKAHKEGSNEDGSLKSKNEKRKDRDEKRHNERLPVAPSATLVVKGLSQKTTEDDLYQAMAAWGPLRHVRVIKERNSGLSRGFAFVDFPTIEAAQKMMDEIGEDGLVVDGRCLFLEYSSKPTGGLGAPQAGQVNFANGSTQGNSRGANPAVDWMCTVCGCVNFARRMSCFQCNEGRTEDATPADAVASNTPTAKKASEPAPTHVLVVRGLDEHIDEEMLHYEFSKHAPIKDLRLVRDKFTHVSRGFAFIHFHSVEEATKALEATNGTVLEKNGQVLRVQYAKNIVGPASASTNSSQANNLAAAAIEAATFAQQYDAVGWAPKEFNFDEGKANQQGVDNCGTTTNVGGSSVPKNASATSEAGSAPQSGFVWDEASGYYYDATSGFYYDGHSGLYYDGNSGIWYSYDHETQQYTCVDQLADPNVGSSTKEKVSEGVSQSKVIISAPAVTVATNSEVSDKKSSLPEAVQAAAQAAAKKEKEKMKEKEKEIRLASRSTILASKKKISNVLTKWKQRQHEGQAPRVVLDDAPLLFPSLTLVDEKHKVATGGVLATSSQIGTATKLRSEAIHAKESSIEGPASISCGIEIPFTVGYNTSDSSVKSRPVAVSNSSGGKVMGVIRESSRVIKMSDSSHPDASEASVMVPKVTVPETITASSAFNSSGAKVMGVIRESSRVIKMSESSHPEASEASVMVPRVTFPETITASSAFKTDVSALGSYGSTSGTKRRFSENPKPVYRDRAAERRSLYGSSTPGDSLLDIELREKAQGREMPFPPGVGGKGRGQDICVPQGAMGGVEAQTFEVITSDKAIDENNIGNRMLRNMGWQEGSGLGKDRTGILEPVQAQTTEERAGLGSQVQRKIDSRFEAHPDD</sequence>
<dbReference type="PROSITE" id="PS50199">
    <property type="entry name" value="ZF_RANBP2_2"/>
    <property type="match status" value="1"/>
</dbReference>
<feature type="non-terminal residue" evidence="15">
    <location>
        <position position="1"/>
    </location>
</feature>
<keyword evidence="5" id="KW-0862">Zinc</keyword>
<name>A0AA38CV82_TAXCH</name>
<dbReference type="InterPro" id="IPR012677">
    <property type="entry name" value="Nucleotide-bd_a/b_plait_sf"/>
</dbReference>
<dbReference type="Pfam" id="PF17780">
    <property type="entry name" value="OCRE"/>
    <property type="match status" value="1"/>
</dbReference>
<comment type="subcellular location">
    <subcellularLocation>
        <location evidence="1">Nucleus</location>
    </subcellularLocation>
</comment>
<dbReference type="GO" id="GO:0005634">
    <property type="term" value="C:nucleus"/>
    <property type="evidence" value="ECO:0007669"/>
    <property type="project" value="UniProtKB-SubCell"/>
</dbReference>
<evidence type="ECO:0000256" key="11">
    <source>
        <dbReference type="SAM" id="MobiDB-lite"/>
    </source>
</evidence>
<dbReference type="Gene3D" id="4.10.1060.10">
    <property type="entry name" value="Zinc finger, RanBP2-type"/>
    <property type="match status" value="1"/>
</dbReference>
<dbReference type="SMART" id="SM00443">
    <property type="entry name" value="G_patch"/>
    <property type="match status" value="1"/>
</dbReference>
<dbReference type="SMART" id="SM00360">
    <property type="entry name" value="RRM"/>
    <property type="match status" value="2"/>
</dbReference>
<evidence type="ECO:0008006" key="17">
    <source>
        <dbReference type="Google" id="ProtNLM"/>
    </source>
</evidence>
<evidence type="ECO:0000259" key="14">
    <source>
        <dbReference type="PROSITE" id="PS50199"/>
    </source>
</evidence>
<keyword evidence="7" id="KW-0539">Nucleus</keyword>
<feature type="compositionally biased region" description="Basic and acidic residues" evidence="11">
    <location>
        <begin position="190"/>
        <end position="200"/>
    </location>
</feature>
<protein>
    <recommendedName>
        <fullName evidence="17">RNA-binding protein</fullName>
    </recommendedName>
</protein>
<dbReference type="SMART" id="SM00547">
    <property type="entry name" value="ZnF_RBZ"/>
    <property type="match status" value="1"/>
</dbReference>
<dbReference type="PANTHER" id="PTHR13948">
    <property type="entry name" value="RNA-BINDING PROTEIN"/>
    <property type="match status" value="1"/>
</dbReference>
<keyword evidence="3" id="KW-0677">Repeat</keyword>
<gene>
    <name evidence="15" type="ORF">KI387_014792</name>
</gene>
<dbReference type="InterPro" id="IPR000504">
    <property type="entry name" value="RRM_dom"/>
</dbReference>
<dbReference type="InterPro" id="IPR035979">
    <property type="entry name" value="RBD_domain_sf"/>
</dbReference>
<dbReference type="AlphaFoldDB" id="A0AA38CV82"/>
<accession>A0AA38CV82</accession>
<dbReference type="GO" id="GO:0003723">
    <property type="term" value="F:RNA binding"/>
    <property type="evidence" value="ECO:0007669"/>
    <property type="project" value="UniProtKB-UniRule"/>
</dbReference>
<reference evidence="15 16" key="1">
    <citation type="journal article" date="2021" name="Nat. Plants">
        <title>The Taxus genome provides insights into paclitaxel biosynthesis.</title>
        <authorList>
            <person name="Xiong X."/>
            <person name="Gou J."/>
            <person name="Liao Q."/>
            <person name="Li Y."/>
            <person name="Zhou Q."/>
            <person name="Bi G."/>
            <person name="Li C."/>
            <person name="Du R."/>
            <person name="Wang X."/>
            <person name="Sun T."/>
            <person name="Guo L."/>
            <person name="Liang H."/>
            <person name="Lu P."/>
            <person name="Wu Y."/>
            <person name="Zhang Z."/>
            <person name="Ro D.K."/>
            <person name="Shang Y."/>
            <person name="Huang S."/>
            <person name="Yan J."/>
        </authorList>
    </citation>
    <scope>NUCLEOTIDE SEQUENCE [LARGE SCALE GENOMIC DNA]</scope>
    <source>
        <strain evidence="15">Ta-2019</strain>
    </source>
</reference>
<dbReference type="GO" id="GO:0000398">
    <property type="term" value="P:mRNA splicing, via spliceosome"/>
    <property type="evidence" value="ECO:0007669"/>
    <property type="project" value="TreeGrafter"/>
</dbReference>
<dbReference type="Gene3D" id="3.30.70.330">
    <property type="match status" value="2"/>
</dbReference>
<feature type="coiled-coil region" evidence="10">
    <location>
        <begin position="719"/>
        <end position="747"/>
    </location>
</feature>
<dbReference type="PROSITE" id="PS50174">
    <property type="entry name" value="G_PATCH"/>
    <property type="match status" value="1"/>
</dbReference>
<dbReference type="Proteomes" id="UP000824469">
    <property type="component" value="Unassembled WGS sequence"/>
</dbReference>
<dbReference type="PROSITE" id="PS01358">
    <property type="entry name" value="ZF_RANBP2_1"/>
    <property type="match status" value="1"/>
</dbReference>
<dbReference type="Pfam" id="PF01585">
    <property type="entry name" value="G-patch"/>
    <property type="match status" value="1"/>
</dbReference>
<feature type="compositionally biased region" description="Basic and acidic residues" evidence="11">
    <location>
        <begin position="978"/>
        <end position="996"/>
    </location>
</feature>
<dbReference type="Pfam" id="PF00076">
    <property type="entry name" value="RRM_1"/>
    <property type="match status" value="2"/>
</dbReference>
<dbReference type="InterPro" id="IPR000467">
    <property type="entry name" value="G_patch_dom"/>
</dbReference>
<feature type="region of interest" description="Disordered" evidence="11">
    <location>
        <begin position="596"/>
        <end position="618"/>
    </location>
</feature>
<keyword evidence="4 9" id="KW-0863">Zinc-finger</keyword>
<evidence type="ECO:0000256" key="6">
    <source>
        <dbReference type="ARBA" id="ARBA00022884"/>
    </source>
</evidence>
<dbReference type="SUPFAM" id="SSF90209">
    <property type="entry name" value="Ran binding protein zinc finger-like"/>
    <property type="match status" value="1"/>
</dbReference>
<dbReference type="PANTHER" id="PTHR13948:SF3">
    <property type="entry name" value="FI21118P1"/>
    <property type="match status" value="1"/>
</dbReference>
<proteinExistence type="predicted"/>
<dbReference type="CDD" id="cd12313">
    <property type="entry name" value="RRM1_RRM2_RBM5_like"/>
    <property type="match status" value="1"/>
</dbReference>
<keyword evidence="2" id="KW-0479">Metal-binding</keyword>
<dbReference type="PROSITE" id="PS50102">
    <property type="entry name" value="RRM"/>
    <property type="match status" value="2"/>
</dbReference>
<evidence type="ECO:0000256" key="5">
    <source>
        <dbReference type="ARBA" id="ARBA00022833"/>
    </source>
</evidence>
<organism evidence="15 16">
    <name type="scientific">Taxus chinensis</name>
    <name type="common">Chinese yew</name>
    <name type="synonym">Taxus wallichiana var. chinensis</name>
    <dbReference type="NCBI Taxonomy" id="29808"/>
    <lineage>
        <taxon>Eukaryota</taxon>
        <taxon>Viridiplantae</taxon>
        <taxon>Streptophyta</taxon>
        <taxon>Embryophyta</taxon>
        <taxon>Tracheophyta</taxon>
        <taxon>Spermatophyta</taxon>
        <taxon>Pinopsida</taxon>
        <taxon>Pinidae</taxon>
        <taxon>Conifers II</taxon>
        <taxon>Cupressales</taxon>
        <taxon>Taxaceae</taxon>
        <taxon>Taxus</taxon>
    </lineage>
</organism>
<dbReference type="GO" id="GO:0008270">
    <property type="term" value="F:zinc ion binding"/>
    <property type="evidence" value="ECO:0007669"/>
    <property type="project" value="UniProtKB-KW"/>
</dbReference>
<evidence type="ECO:0000256" key="10">
    <source>
        <dbReference type="SAM" id="Coils"/>
    </source>
</evidence>
<keyword evidence="10" id="KW-0175">Coiled coil</keyword>
<dbReference type="InterPro" id="IPR035623">
    <property type="entry name" value="SUA-like_OCRE"/>
</dbReference>
<evidence type="ECO:0000259" key="13">
    <source>
        <dbReference type="PROSITE" id="PS50174"/>
    </source>
</evidence>
<evidence type="ECO:0000256" key="7">
    <source>
        <dbReference type="ARBA" id="ARBA00023242"/>
    </source>
</evidence>
<dbReference type="InterPro" id="IPR001876">
    <property type="entry name" value="Znf_RanBP2"/>
</dbReference>
<dbReference type="SUPFAM" id="SSF54928">
    <property type="entry name" value="RNA-binding domain, RBD"/>
    <property type="match status" value="2"/>
</dbReference>
<evidence type="ECO:0000256" key="1">
    <source>
        <dbReference type="ARBA" id="ARBA00004123"/>
    </source>
</evidence>
<evidence type="ECO:0000256" key="3">
    <source>
        <dbReference type="ARBA" id="ARBA00022737"/>
    </source>
</evidence>
<feature type="non-terminal residue" evidence="15">
    <location>
        <position position="1121"/>
    </location>
</feature>
<feature type="domain" description="RRM" evidence="12">
    <location>
        <begin position="457"/>
        <end position="537"/>
    </location>
</feature>
<keyword evidence="6 8" id="KW-0694">RNA-binding</keyword>
<feature type="compositionally biased region" description="Basic and acidic residues" evidence="11">
    <location>
        <begin position="234"/>
        <end position="244"/>
    </location>
</feature>
<dbReference type="InterPro" id="IPR041591">
    <property type="entry name" value="OCRE"/>
</dbReference>
<evidence type="ECO:0000259" key="12">
    <source>
        <dbReference type="PROSITE" id="PS50102"/>
    </source>
</evidence>
<feature type="compositionally biased region" description="Basic and acidic residues" evidence="11">
    <location>
        <begin position="1109"/>
        <end position="1121"/>
    </location>
</feature>
<evidence type="ECO:0000313" key="16">
    <source>
        <dbReference type="Proteomes" id="UP000824469"/>
    </source>
</evidence>